<comment type="caution">
    <text evidence="1">The sequence shown here is derived from an EMBL/GenBank/DDBJ whole genome shotgun (WGS) entry which is preliminary data.</text>
</comment>
<accession>A0NKT9</accession>
<dbReference type="InterPro" id="IPR015231">
    <property type="entry name" value="DUF1934"/>
</dbReference>
<proteinExistence type="predicted"/>
<organism evidence="1 2">
    <name type="scientific">Oenococcus oeni ATCC BAA-1163</name>
    <dbReference type="NCBI Taxonomy" id="379360"/>
    <lineage>
        <taxon>Bacteria</taxon>
        <taxon>Bacillati</taxon>
        <taxon>Bacillota</taxon>
        <taxon>Bacilli</taxon>
        <taxon>Lactobacillales</taxon>
        <taxon>Lactobacillaceae</taxon>
        <taxon>Oenococcus</taxon>
    </lineage>
</organism>
<sequence>MNNCIILMMRDSFKSAINIKIASKIDQAGEQQTVNQAVQGDLLLNEDHSYTILYKMENHLIRLEVAPEKTRVVYFGHGGRTVLVYDEKIDLAESKYASDQGIIDMLVKTENVDFDQVDATGSLHIEYELFQDKDSLGKFDLTLQFSPTVSKID</sequence>
<gene>
    <name evidence="1" type="ORF">OENOO_65005</name>
</gene>
<dbReference type="Proteomes" id="UP000003346">
    <property type="component" value="Unassembled WGS sequence"/>
</dbReference>
<dbReference type="InterPro" id="IPR012674">
    <property type="entry name" value="Calycin"/>
</dbReference>
<evidence type="ECO:0000313" key="2">
    <source>
        <dbReference type="Proteomes" id="UP000003346"/>
    </source>
</evidence>
<protein>
    <recommendedName>
        <fullName evidence="3">DUF1934 domain-containing protein</fullName>
    </recommendedName>
</protein>
<dbReference type="Pfam" id="PF09148">
    <property type="entry name" value="DUF1934"/>
    <property type="match status" value="1"/>
</dbReference>
<reference evidence="1 2" key="1">
    <citation type="submission" date="2006-11" db="EMBL/GenBank/DDBJ databases">
        <authorList>
            <consortium name="Laboratoire de Microbiologie (Universite Bourgogne)"/>
            <consortium name="GENOME Express"/>
            <consortium name="UMR Oenologie Ampelologie (Universite Bordeaux 2)"/>
            <person name="Guzzo J."/>
        </authorList>
    </citation>
    <scope>NUCLEOTIDE SEQUENCE [LARGE SCALE GENOMIC DNA]</scope>
    <source>
        <strain evidence="1 2">ATCC BAA-1163</strain>
    </source>
</reference>
<dbReference type="Gene3D" id="2.40.128.20">
    <property type="match status" value="1"/>
</dbReference>
<evidence type="ECO:0008006" key="3">
    <source>
        <dbReference type="Google" id="ProtNLM"/>
    </source>
</evidence>
<evidence type="ECO:0000313" key="1">
    <source>
        <dbReference type="EMBL" id="EAV38807.1"/>
    </source>
</evidence>
<dbReference type="EMBL" id="AAUV01000060">
    <property type="protein sequence ID" value="EAV38807.1"/>
    <property type="molecule type" value="Genomic_DNA"/>
</dbReference>
<name>A0NKT9_OENOE</name>
<dbReference type="HOGENOM" id="CLU_1775556_0_0_9"/>
<dbReference type="SUPFAM" id="SSF50814">
    <property type="entry name" value="Lipocalins"/>
    <property type="match status" value="1"/>
</dbReference>
<dbReference type="AlphaFoldDB" id="A0NKT9"/>